<evidence type="ECO:0000256" key="2">
    <source>
        <dbReference type="SAM" id="Phobius"/>
    </source>
</evidence>
<keyword evidence="4" id="KW-1185">Reference proteome</keyword>
<protein>
    <submittedName>
        <fullName evidence="3">Uncharacterized protein</fullName>
    </submittedName>
</protein>
<organism evidence="3 4">
    <name type="scientific">Gossypium stocksii</name>
    <dbReference type="NCBI Taxonomy" id="47602"/>
    <lineage>
        <taxon>Eukaryota</taxon>
        <taxon>Viridiplantae</taxon>
        <taxon>Streptophyta</taxon>
        <taxon>Embryophyta</taxon>
        <taxon>Tracheophyta</taxon>
        <taxon>Spermatophyta</taxon>
        <taxon>Magnoliopsida</taxon>
        <taxon>eudicotyledons</taxon>
        <taxon>Gunneridae</taxon>
        <taxon>Pentapetalae</taxon>
        <taxon>rosids</taxon>
        <taxon>malvids</taxon>
        <taxon>Malvales</taxon>
        <taxon>Malvaceae</taxon>
        <taxon>Malvoideae</taxon>
        <taxon>Gossypium</taxon>
    </lineage>
</organism>
<keyword evidence="2" id="KW-0472">Membrane</keyword>
<comment type="caution">
    <text evidence="3">The sequence shown here is derived from an EMBL/GenBank/DDBJ whole genome shotgun (WGS) entry which is preliminary data.</text>
</comment>
<proteinExistence type="predicted"/>
<name>A0A9D4AKQ3_9ROSI</name>
<feature type="region of interest" description="Disordered" evidence="1">
    <location>
        <begin position="1"/>
        <end position="41"/>
    </location>
</feature>
<keyword evidence="2" id="KW-0812">Transmembrane</keyword>
<evidence type="ECO:0000313" key="3">
    <source>
        <dbReference type="EMBL" id="KAH1128973.1"/>
    </source>
</evidence>
<keyword evidence="2" id="KW-1133">Transmembrane helix</keyword>
<dbReference type="AlphaFoldDB" id="A0A9D4AKQ3"/>
<evidence type="ECO:0000256" key="1">
    <source>
        <dbReference type="SAM" id="MobiDB-lite"/>
    </source>
</evidence>
<reference evidence="3 4" key="1">
    <citation type="journal article" date="2021" name="Plant Biotechnol. J.">
        <title>Multi-omics assisted identification of the key and species-specific regulatory components of drought-tolerant mechanisms in Gossypium stocksii.</title>
        <authorList>
            <person name="Yu D."/>
            <person name="Ke L."/>
            <person name="Zhang D."/>
            <person name="Wu Y."/>
            <person name="Sun Y."/>
            <person name="Mei J."/>
            <person name="Sun J."/>
            <person name="Sun Y."/>
        </authorList>
    </citation>
    <scope>NUCLEOTIDE SEQUENCE [LARGE SCALE GENOMIC DNA]</scope>
    <source>
        <strain evidence="4">cv. E1</strain>
        <tissue evidence="3">Leaf</tissue>
    </source>
</reference>
<dbReference type="Proteomes" id="UP000828251">
    <property type="component" value="Unassembled WGS sequence"/>
</dbReference>
<dbReference type="EMBL" id="JAIQCV010000001">
    <property type="protein sequence ID" value="KAH1128973.1"/>
    <property type="molecule type" value="Genomic_DNA"/>
</dbReference>
<gene>
    <name evidence="3" type="ORF">J1N35_000351</name>
</gene>
<evidence type="ECO:0000313" key="4">
    <source>
        <dbReference type="Proteomes" id="UP000828251"/>
    </source>
</evidence>
<feature type="compositionally biased region" description="Basic and acidic residues" evidence="1">
    <location>
        <begin position="31"/>
        <end position="41"/>
    </location>
</feature>
<accession>A0A9D4AKQ3</accession>
<sequence length="89" mass="9952">MAMGSSADGQSRKAHRSRHSSASAKKKTKAKNKDQNSDQKHLLFIPMRKRSDCNRVPLRKNNVGFIFLLSIALIASCLHLWSCCRAPLS</sequence>
<feature type="compositionally biased region" description="Basic residues" evidence="1">
    <location>
        <begin position="12"/>
        <end position="30"/>
    </location>
</feature>
<feature type="transmembrane region" description="Helical" evidence="2">
    <location>
        <begin position="63"/>
        <end position="81"/>
    </location>
</feature>